<feature type="transmembrane region" description="Helical" evidence="3">
    <location>
        <begin position="92"/>
        <end position="114"/>
    </location>
</feature>
<evidence type="ECO:0000313" key="6">
    <source>
        <dbReference type="Proteomes" id="UP000295164"/>
    </source>
</evidence>
<dbReference type="SUPFAM" id="SSF88713">
    <property type="entry name" value="Glycoside hydrolase/deacetylase"/>
    <property type="match status" value="1"/>
</dbReference>
<keyword evidence="2" id="KW-0378">Hydrolase</keyword>
<feature type="transmembrane region" description="Helical" evidence="3">
    <location>
        <begin position="52"/>
        <end position="72"/>
    </location>
</feature>
<name>A0A4R4E785_9BACT</name>
<dbReference type="EMBL" id="SKFH01000001">
    <property type="protein sequence ID" value="TCZ74783.1"/>
    <property type="molecule type" value="Genomic_DNA"/>
</dbReference>
<dbReference type="PANTHER" id="PTHR10587:SF133">
    <property type="entry name" value="CHITIN DEACETYLASE 1-RELATED"/>
    <property type="match status" value="1"/>
</dbReference>
<dbReference type="Gene3D" id="3.20.20.370">
    <property type="entry name" value="Glycoside hydrolase/deacetylase"/>
    <property type="match status" value="1"/>
</dbReference>
<sequence length="664" mass="73725">MTSPSLGKSVLLNAQKNLLLLPVAQCVLPLVLLRAVFHLAGHEIALETETTYVLYLYSIVFINTGLEMYAVARLLFSADPDRERARIASPILLVKACLWLPALAGGIACCVRYADSPIYNLVTLTMFSLLSASLLLPAWLDEGSGRLAAGTRLLLLHLSFCAAAIVLTHLRAARWLLPPLAVAYALLTLWRLGKGLRKARPDQTHSWAALLSQFLKNGASSPVKYWIANQLSVSILLVAAYLLVKEDAWLFAGAINVFLLEQALFLFPIIAILLPFIQVAFSRSRRDGLERLQRILPYIIFLSLAAALSAFFLAEKIVTHYLGIHFAASTTIVSMMSPVLFFHLTNTLLGTQLLLIGDEKRICMRFLGFGFIVNFSLLLLFAKLWHGNGVAVAFAIAEVLQFAGYLLYLSQQQDPDAHSGFMRPGQIANNLLHTLSERASRYPHSLATRLAFRYGLLVEATRQIETEKRLIYLTFDDGPDPVGTPFVLEQLQLYDARATFFCLGSAVAQYPEIYARIRFEGHAVGNHTHSHLDSWKTPSDTYIADVNEAARLIDSPLFRPPYGHINRSRMQYLQCKGHPLQLVLWSVDSKDYDKGITPEQCFQNVASKAGPGSIILCHDILSSAGHIRVVLPRLLQHFTALGYRFEAIPIAAHQVAFHLPAKAS</sequence>
<dbReference type="Proteomes" id="UP000295164">
    <property type="component" value="Unassembled WGS sequence"/>
</dbReference>
<dbReference type="GO" id="GO:0016020">
    <property type="term" value="C:membrane"/>
    <property type="evidence" value="ECO:0007669"/>
    <property type="project" value="TreeGrafter"/>
</dbReference>
<keyword evidence="6" id="KW-1185">Reference proteome</keyword>
<dbReference type="InterPro" id="IPR002509">
    <property type="entry name" value="NODB_dom"/>
</dbReference>
<protein>
    <recommendedName>
        <fullName evidence="4">NodB homology domain-containing protein</fullName>
    </recommendedName>
</protein>
<dbReference type="InterPro" id="IPR050248">
    <property type="entry name" value="Polysacc_deacetylase_ArnD"/>
</dbReference>
<keyword evidence="3" id="KW-1133">Transmembrane helix</keyword>
<feature type="transmembrane region" description="Helical" evidence="3">
    <location>
        <begin position="250"/>
        <end position="274"/>
    </location>
</feature>
<dbReference type="PROSITE" id="PS51677">
    <property type="entry name" value="NODB"/>
    <property type="match status" value="1"/>
</dbReference>
<comment type="caution">
    <text evidence="5">The sequence shown here is derived from an EMBL/GenBank/DDBJ whole genome shotgun (WGS) entry which is preliminary data.</text>
</comment>
<evidence type="ECO:0000259" key="4">
    <source>
        <dbReference type="PROSITE" id="PS51677"/>
    </source>
</evidence>
<dbReference type="InterPro" id="IPR011330">
    <property type="entry name" value="Glyco_hydro/deAcase_b/a-brl"/>
</dbReference>
<dbReference type="CDD" id="cd10959">
    <property type="entry name" value="CE4_NodB_like_3"/>
    <property type="match status" value="1"/>
</dbReference>
<evidence type="ECO:0000313" key="5">
    <source>
        <dbReference type="EMBL" id="TCZ74783.1"/>
    </source>
</evidence>
<dbReference type="GO" id="GO:0046872">
    <property type="term" value="F:metal ion binding"/>
    <property type="evidence" value="ECO:0007669"/>
    <property type="project" value="UniProtKB-KW"/>
</dbReference>
<dbReference type="PANTHER" id="PTHR10587">
    <property type="entry name" value="GLYCOSYL TRANSFERASE-RELATED"/>
    <property type="match status" value="1"/>
</dbReference>
<dbReference type="RefSeq" id="WP_131850139.1">
    <property type="nucleotide sequence ID" value="NZ_SKFH01000001.1"/>
</dbReference>
<feature type="transmembrane region" description="Helical" evidence="3">
    <location>
        <begin position="120"/>
        <end position="140"/>
    </location>
</feature>
<feature type="transmembrane region" description="Helical" evidence="3">
    <location>
        <begin position="391"/>
        <end position="409"/>
    </location>
</feature>
<dbReference type="AlphaFoldDB" id="A0A4R4E785"/>
<feature type="transmembrane region" description="Helical" evidence="3">
    <location>
        <begin position="320"/>
        <end position="345"/>
    </location>
</feature>
<feature type="transmembrane region" description="Helical" evidence="3">
    <location>
        <begin position="225"/>
        <end position="244"/>
    </location>
</feature>
<gene>
    <name evidence="5" type="ORF">E0486_00325</name>
</gene>
<feature type="domain" description="NodB homology" evidence="4">
    <location>
        <begin position="469"/>
        <end position="646"/>
    </location>
</feature>
<reference evidence="5 6" key="1">
    <citation type="submission" date="2019-03" db="EMBL/GenBank/DDBJ databases">
        <authorList>
            <person name="Kim M.K.M."/>
        </authorList>
    </citation>
    <scope>NUCLEOTIDE SEQUENCE [LARGE SCALE GENOMIC DNA]</scope>
    <source>
        <strain evidence="5 6">17J68-15</strain>
    </source>
</reference>
<proteinExistence type="predicted"/>
<dbReference type="OrthoDB" id="9812065at2"/>
<evidence type="ECO:0000256" key="3">
    <source>
        <dbReference type="SAM" id="Phobius"/>
    </source>
</evidence>
<dbReference type="GO" id="GO:0005975">
    <property type="term" value="P:carbohydrate metabolic process"/>
    <property type="evidence" value="ECO:0007669"/>
    <property type="project" value="InterPro"/>
</dbReference>
<keyword evidence="1" id="KW-0479">Metal-binding</keyword>
<feature type="transmembrane region" description="Helical" evidence="3">
    <location>
        <begin position="295"/>
        <end position="314"/>
    </location>
</feature>
<dbReference type="Pfam" id="PF01522">
    <property type="entry name" value="Polysacc_deac_1"/>
    <property type="match status" value="1"/>
</dbReference>
<feature type="transmembrane region" description="Helical" evidence="3">
    <location>
        <begin position="152"/>
        <end position="170"/>
    </location>
</feature>
<organism evidence="5 6">
    <name type="scientific">Flaviaesturariibacter aridisoli</name>
    <dbReference type="NCBI Taxonomy" id="2545761"/>
    <lineage>
        <taxon>Bacteria</taxon>
        <taxon>Pseudomonadati</taxon>
        <taxon>Bacteroidota</taxon>
        <taxon>Chitinophagia</taxon>
        <taxon>Chitinophagales</taxon>
        <taxon>Chitinophagaceae</taxon>
        <taxon>Flaviaestuariibacter</taxon>
    </lineage>
</organism>
<feature type="transmembrane region" description="Helical" evidence="3">
    <location>
        <begin position="366"/>
        <end position="385"/>
    </location>
</feature>
<feature type="transmembrane region" description="Helical" evidence="3">
    <location>
        <begin position="176"/>
        <end position="193"/>
    </location>
</feature>
<dbReference type="GO" id="GO:0016810">
    <property type="term" value="F:hydrolase activity, acting on carbon-nitrogen (but not peptide) bonds"/>
    <property type="evidence" value="ECO:0007669"/>
    <property type="project" value="InterPro"/>
</dbReference>
<accession>A0A4R4E785</accession>
<keyword evidence="3" id="KW-0812">Transmembrane</keyword>
<feature type="transmembrane region" description="Helical" evidence="3">
    <location>
        <begin position="18"/>
        <end position="40"/>
    </location>
</feature>
<keyword evidence="3" id="KW-0472">Membrane</keyword>
<evidence type="ECO:0000256" key="1">
    <source>
        <dbReference type="ARBA" id="ARBA00022723"/>
    </source>
</evidence>
<evidence type="ECO:0000256" key="2">
    <source>
        <dbReference type="ARBA" id="ARBA00022801"/>
    </source>
</evidence>